<protein>
    <submittedName>
        <fullName evidence="2">Uncharacterized protein</fullName>
    </submittedName>
</protein>
<dbReference type="EMBL" id="QUOT01000001">
    <property type="protein sequence ID" value="REL31345.1"/>
    <property type="molecule type" value="Genomic_DNA"/>
</dbReference>
<evidence type="ECO:0000313" key="2">
    <source>
        <dbReference type="EMBL" id="REL31345.1"/>
    </source>
</evidence>
<proteinExistence type="predicted"/>
<keyword evidence="3" id="KW-1185">Reference proteome</keyword>
<reference evidence="3" key="1">
    <citation type="submission" date="2018-08" db="EMBL/GenBank/DDBJ databases">
        <title>Thalassotalea euphylliae genome.</title>
        <authorList>
            <person name="Summers S."/>
            <person name="Rice S.A."/>
            <person name="Freckelton M.L."/>
            <person name="Nedved B.T."/>
            <person name="Hadfield M.G."/>
        </authorList>
    </citation>
    <scope>NUCLEOTIDE SEQUENCE [LARGE SCALE GENOMIC DNA]</scope>
    <source>
        <strain evidence="3">H3</strain>
    </source>
</reference>
<feature type="chain" id="PRO_5017588826" evidence="1">
    <location>
        <begin position="20"/>
        <end position="180"/>
    </location>
</feature>
<comment type="caution">
    <text evidence="2">The sequence shown here is derived from an EMBL/GenBank/DDBJ whole genome shotgun (WGS) entry which is preliminary data.</text>
</comment>
<feature type="signal peptide" evidence="1">
    <location>
        <begin position="1"/>
        <end position="19"/>
    </location>
</feature>
<organism evidence="2 3">
    <name type="scientific">Thalassotalea euphylliae</name>
    <dbReference type="NCBI Taxonomy" id="1655234"/>
    <lineage>
        <taxon>Bacteria</taxon>
        <taxon>Pseudomonadati</taxon>
        <taxon>Pseudomonadota</taxon>
        <taxon>Gammaproteobacteria</taxon>
        <taxon>Alteromonadales</taxon>
        <taxon>Colwelliaceae</taxon>
        <taxon>Thalassotalea</taxon>
    </lineage>
</organism>
<accession>A0A3E0U586</accession>
<name>A0A3E0U586_9GAMM</name>
<dbReference type="RefSeq" id="WP_116016107.1">
    <property type="nucleotide sequence ID" value="NZ_QUOT01000001.1"/>
</dbReference>
<evidence type="ECO:0000256" key="1">
    <source>
        <dbReference type="SAM" id="SignalP"/>
    </source>
</evidence>
<evidence type="ECO:0000313" key="3">
    <source>
        <dbReference type="Proteomes" id="UP000256899"/>
    </source>
</evidence>
<keyword evidence="1" id="KW-0732">Signal</keyword>
<gene>
    <name evidence="2" type="ORF">DXX94_11825</name>
</gene>
<sequence>MKKITLMLSLVFISLTASANPSHSLKAQLLTCQSQADSLKRLVCYDAVVKSLSLESPTKQPKVNANKVPAATSESVLTAAPAKKSPKIVQVDAEDIFGQEAKFKSSQVDEVRFVIKSVTLSKRKKWRFVFENGQKWEQKDTDRFAKFVAGQEVIIKRGVMNAFYLKKPDANRTIRVKRIN</sequence>
<dbReference type="Proteomes" id="UP000256899">
    <property type="component" value="Unassembled WGS sequence"/>
</dbReference>
<dbReference type="AlphaFoldDB" id="A0A3E0U586"/>